<name>A0A2W1NQC7_PAEXE</name>
<accession>A0A2W1NQC7</accession>
<dbReference type="InterPro" id="IPR000086">
    <property type="entry name" value="NUDIX_hydrolase_dom"/>
</dbReference>
<dbReference type="PANTHER" id="PTHR21340">
    <property type="entry name" value="DIADENOSINE 5,5-P1,P4-TETRAPHOSPHATE PYROPHOSPHOHYDROLASE MUTT"/>
    <property type="match status" value="1"/>
</dbReference>
<dbReference type="AlphaFoldDB" id="A0A2W1NQC7"/>
<keyword evidence="4" id="KW-1185">Reference proteome</keyword>
<proteinExistence type="predicted"/>
<reference evidence="3" key="1">
    <citation type="submission" date="2018-06" db="EMBL/GenBank/DDBJ databases">
        <title>Paenibacillus xerothermodurans sp. nov. an extremely dry heat resistant spore forming bacterium isolated from the soil of Cape Canaveral, Florida.</title>
        <authorList>
            <person name="Seuylemezian A."/>
            <person name="Kaur N."/>
            <person name="Patil P."/>
            <person name="Patil P."/>
            <person name="Mayilraj S."/>
            <person name="Vaishampayan P."/>
        </authorList>
    </citation>
    <scope>NUCLEOTIDE SEQUENCE [LARGE SCALE GENOMIC DNA]</scope>
    <source>
        <strain evidence="3">ATCC 27380</strain>
    </source>
</reference>
<gene>
    <name evidence="3" type="ORF">CBW46_004495</name>
</gene>
<dbReference type="PROSITE" id="PS51462">
    <property type="entry name" value="NUDIX"/>
    <property type="match status" value="1"/>
</dbReference>
<comment type="caution">
    <text evidence="3">The sequence shown here is derived from an EMBL/GenBank/DDBJ whole genome shotgun (WGS) entry which is preliminary data.</text>
</comment>
<dbReference type="Proteomes" id="UP000214746">
    <property type="component" value="Unassembled WGS sequence"/>
</dbReference>
<sequence length="143" mass="16398">MKVTSVGAFITDGRSYLACHSTGNSFYDLPKGLKEADELPIDACCRETREETGITLNPNQLTDLGVFPYLKNKDLHLFSWVPDQLPDPDDLVCSSFFEHPKSKRITPEVDGYRYVQFHETDALMAKNMARIIHQLVDKQMFRR</sequence>
<organism evidence="3 4">
    <name type="scientific">Paenibacillus xerothermodurans</name>
    <dbReference type="NCBI Taxonomy" id="1977292"/>
    <lineage>
        <taxon>Bacteria</taxon>
        <taxon>Bacillati</taxon>
        <taxon>Bacillota</taxon>
        <taxon>Bacilli</taxon>
        <taxon>Bacillales</taxon>
        <taxon>Paenibacillaceae</taxon>
        <taxon>Paenibacillus</taxon>
    </lineage>
</organism>
<dbReference type="GO" id="GO:0004081">
    <property type="term" value="F:bis(5'-nucleosyl)-tetraphosphatase (asymmetrical) activity"/>
    <property type="evidence" value="ECO:0007669"/>
    <property type="project" value="TreeGrafter"/>
</dbReference>
<protein>
    <submittedName>
        <fullName evidence="3">NUDIX hydrolase</fullName>
    </submittedName>
</protein>
<dbReference type="EMBL" id="NHRJ02000002">
    <property type="protein sequence ID" value="PZE21685.1"/>
    <property type="molecule type" value="Genomic_DNA"/>
</dbReference>
<keyword evidence="1 3" id="KW-0378">Hydrolase</keyword>
<dbReference type="OrthoDB" id="9786141at2"/>
<evidence type="ECO:0000313" key="3">
    <source>
        <dbReference type="EMBL" id="PZE21685.1"/>
    </source>
</evidence>
<dbReference type="RefSeq" id="WP_089198827.1">
    <property type="nucleotide sequence ID" value="NZ_NHRJ02000002.1"/>
</dbReference>
<dbReference type="GO" id="GO:0006167">
    <property type="term" value="P:AMP biosynthetic process"/>
    <property type="evidence" value="ECO:0007669"/>
    <property type="project" value="TreeGrafter"/>
</dbReference>
<dbReference type="InterPro" id="IPR051325">
    <property type="entry name" value="Nudix_hydrolase_domain"/>
</dbReference>
<dbReference type="InterPro" id="IPR020084">
    <property type="entry name" value="NUDIX_hydrolase_CS"/>
</dbReference>
<evidence type="ECO:0000256" key="1">
    <source>
        <dbReference type="ARBA" id="ARBA00022801"/>
    </source>
</evidence>
<dbReference type="SUPFAM" id="SSF55811">
    <property type="entry name" value="Nudix"/>
    <property type="match status" value="1"/>
</dbReference>
<dbReference type="InterPro" id="IPR015797">
    <property type="entry name" value="NUDIX_hydrolase-like_dom_sf"/>
</dbReference>
<dbReference type="Pfam" id="PF00293">
    <property type="entry name" value="NUDIX"/>
    <property type="match status" value="1"/>
</dbReference>
<dbReference type="GO" id="GO:0006754">
    <property type="term" value="P:ATP biosynthetic process"/>
    <property type="evidence" value="ECO:0007669"/>
    <property type="project" value="TreeGrafter"/>
</dbReference>
<dbReference type="Gene3D" id="3.90.79.10">
    <property type="entry name" value="Nucleoside Triphosphate Pyrophosphohydrolase"/>
    <property type="match status" value="1"/>
</dbReference>
<dbReference type="PANTHER" id="PTHR21340:SF0">
    <property type="entry name" value="BIS(5'-NUCLEOSYL)-TETRAPHOSPHATASE [ASYMMETRICAL]"/>
    <property type="match status" value="1"/>
</dbReference>
<evidence type="ECO:0000313" key="4">
    <source>
        <dbReference type="Proteomes" id="UP000214746"/>
    </source>
</evidence>
<dbReference type="PROSITE" id="PS00893">
    <property type="entry name" value="NUDIX_BOX"/>
    <property type="match status" value="1"/>
</dbReference>
<feature type="domain" description="Nudix hydrolase" evidence="2">
    <location>
        <begin position="1"/>
        <end position="137"/>
    </location>
</feature>
<evidence type="ECO:0000259" key="2">
    <source>
        <dbReference type="PROSITE" id="PS51462"/>
    </source>
</evidence>